<reference evidence="3 4" key="1">
    <citation type="submission" date="2016-10" db="EMBL/GenBank/DDBJ databases">
        <authorList>
            <person name="de Groot N.N."/>
        </authorList>
    </citation>
    <scope>NUCLEOTIDE SEQUENCE [LARGE SCALE GENOMIC DNA]</scope>
    <source>
        <strain evidence="3 4">DSM 15230</strain>
    </source>
</reference>
<evidence type="ECO:0000313" key="4">
    <source>
        <dbReference type="Proteomes" id="UP000199689"/>
    </source>
</evidence>
<dbReference type="Pfam" id="PF01546">
    <property type="entry name" value="Peptidase_M20"/>
    <property type="match status" value="1"/>
</dbReference>
<evidence type="ECO:0000313" key="3">
    <source>
        <dbReference type="EMBL" id="SDA37019.1"/>
    </source>
</evidence>
<dbReference type="InterPro" id="IPR017439">
    <property type="entry name" value="Amidohydrolase"/>
</dbReference>
<evidence type="ECO:0000256" key="1">
    <source>
        <dbReference type="PIRSR" id="PIRSR005962-1"/>
    </source>
</evidence>
<gene>
    <name evidence="3" type="ORF">SAMN02910343_00004</name>
</gene>
<dbReference type="GeneID" id="87755060"/>
<dbReference type="PANTHER" id="PTHR11014">
    <property type="entry name" value="PEPTIDASE M20 FAMILY MEMBER"/>
    <property type="match status" value="1"/>
</dbReference>
<feature type="binding site" evidence="1">
    <location>
        <position position="107"/>
    </location>
    <ligand>
        <name>Mn(2+)</name>
        <dbReference type="ChEBI" id="CHEBI:29035"/>
        <label>2</label>
    </ligand>
</feature>
<dbReference type="InterPro" id="IPR002933">
    <property type="entry name" value="Peptidase_M20"/>
</dbReference>
<sequence length="415" mass="45860">MNIDQIVNQAEPELIALRRHFHEYPELSQQEFNTLDFIKQKLESWGISCTQVPQGGIFGVLDSGKPGITVLMRADVDALPVEENKENLSTARCCISRNKGVMHACGHDGHMAMLLTEAHILASHKEEWDGKIIFMFEQAEEMGKRGIVPLMNYLADNHIHVDTCFGTHVLWGLPAGKVAILDGAAMAGAFFFKVKIHGQGGHGSRPDQACSPIEAFISFAAEIRNYRMLHVDPAHNLTFSLGMVQAGDTPNVIPSELTFAGTARVLDNEDGLKFRKAFFERLNDFCSLYGCSAEILTDQYYPVTVNYTPCVTLARRAISSAFGNSCMDNAILPWMASETFSATESLYPGVFFFTGIQNLEKGCGAPHHTDRFDIDEKGLTAGVKCALAYILALLREKPDFKGFTPGDRKSILQLM</sequence>
<dbReference type="EMBL" id="FMXA01000003">
    <property type="protein sequence ID" value="SDA37019.1"/>
    <property type="molecule type" value="Genomic_DNA"/>
</dbReference>
<dbReference type="Gene3D" id="3.40.630.10">
    <property type="entry name" value="Zn peptidases"/>
    <property type="match status" value="1"/>
</dbReference>
<dbReference type="RefSeq" id="WP_091362545.1">
    <property type="nucleotide sequence ID" value="NZ_FMXA01000003.1"/>
</dbReference>
<feature type="binding site" evidence="1">
    <location>
        <position position="168"/>
    </location>
    <ligand>
        <name>Mn(2+)</name>
        <dbReference type="ChEBI" id="CHEBI:29035"/>
        <label>2</label>
    </ligand>
</feature>
<dbReference type="InterPro" id="IPR036264">
    <property type="entry name" value="Bact_exopeptidase_dim_dom"/>
</dbReference>
<keyword evidence="4" id="KW-1185">Reference proteome</keyword>
<keyword evidence="1" id="KW-0479">Metal-binding</keyword>
<dbReference type="GO" id="GO:0046872">
    <property type="term" value="F:metal ion binding"/>
    <property type="evidence" value="ECO:0007669"/>
    <property type="project" value="UniProtKB-KW"/>
</dbReference>
<dbReference type="AlphaFoldDB" id="A0A1G5UTW6"/>
<organism evidence="3 4">
    <name type="scientific">Allisonella histaminiformans</name>
    <dbReference type="NCBI Taxonomy" id="209880"/>
    <lineage>
        <taxon>Bacteria</taxon>
        <taxon>Bacillati</taxon>
        <taxon>Bacillota</taxon>
        <taxon>Negativicutes</taxon>
        <taxon>Veillonellales</taxon>
        <taxon>Veillonellaceae</taxon>
        <taxon>Allisonella</taxon>
    </lineage>
</organism>
<name>A0A1G5UTW6_9FIRM</name>
<comment type="cofactor">
    <cofactor evidence="1">
        <name>Mn(2+)</name>
        <dbReference type="ChEBI" id="CHEBI:29035"/>
    </cofactor>
    <text evidence="1">The Mn(2+) ion enhances activity.</text>
</comment>
<dbReference type="OrthoDB" id="1633187at2"/>
<dbReference type="Gene3D" id="3.30.70.360">
    <property type="match status" value="1"/>
</dbReference>
<feature type="binding site" evidence="1">
    <location>
        <position position="105"/>
    </location>
    <ligand>
        <name>Mn(2+)</name>
        <dbReference type="ChEBI" id="CHEBI:29035"/>
        <label>2</label>
    </ligand>
</feature>
<dbReference type="PANTHER" id="PTHR11014:SF63">
    <property type="entry name" value="METALLOPEPTIDASE, PUTATIVE (AFU_ORTHOLOGUE AFUA_6G09600)-RELATED"/>
    <property type="match status" value="1"/>
</dbReference>
<dbReference type="PIRSF" id="PIRSF005962">
    <property type="entry name" value="Pept_M20D_amidohydro"/>
    <property type="match status" value="1"/>
</dbReference>
<dbReference type="GO" id="GO:0016787">
    <property type="term" value="F:hydrolase activity"/>
    <property type="evidence" value="ECO:0007669"/>
    <property type="project" value="UniProtKB-KW"/>
</dbReference>
<keyword evidence="1" id="KW-0464">Manganese</keyword>
<dbReference type="Pfam" id="PF07687">
    <property type="entry name" value="M20_dimer"/>
    <property type="match status" value="1"/>
</dbReference>
<dbReference type="SUPFAM" id="SSF55031">
    <property type="entry name" value="Bacterial exopeptidase dimerisation domain"/>
    <property type="match status" value="1"/>
</dbReference>
<feature type="domain" description="Peptidase M20 dimerisation" evidence="2">
    <location>
        <begin position="188"/>
        <end position="284"/>
    </location>
</feature>
<protein>
    <submittedName>
        <fullName evidence="3">Amidohydrolase</fullName>
    </submittedName>
</protein>
<dbReference type="NCBIfam" id="TIGR01891">
    <property type="entry name" value="amidohydrolases"/>
    <property type="match status" value="1"/>
</dbReference>
<feature type="binding site" evidence="1">
    <location>
        <position position="368"/>
    </location>
    <ligand>
        <name>Mn(2+)</name>
        <dbReference type="ChEBI" id="CHEBI:29035"/>
        <label>2</label>
    </ligand>
</feature>
<evidence type="ECO:0000259" key="2">
    <source>
        <dbReference type="Pfam" id="PF07687"/>
    </source>
</evidence>
<dbReference type="Proteomes" id="UP000199689">
    <property type="component" value="Unassembled WGS sequence"/>
</dbReference>
<dbReference type="InterPro" id="IPR011650">
    <property type="entry name" value="Peptidase_M20_dimer"/>
</dbReference>
<dbReference type="STRING" id="209880.SAMN02910343_00004"/>
<keyword evidence="3" id="KW-0378">Hydrolase</keyword>
<accession>A0A1G5UTW6</accession>
<dbReference type="SUPFAM" id="SSF53187">
    <property type="entry name" value="Zn-dependent exopeptidases"/>
    <property type="match status" value="1"/>
</dbReference>
<proteinExistence type="predicted"/>
<feature type="binding site" evidence="1">
    <location>
        <position position="141"/>
    </location>
    <ligand>
        <name>Mn(2+)</name>
        <dbReference type="ChEBI" id="CHEBI:29035"/>
        <label>2</label>
    </ligand>
</feature>